<sequence>MPQPDHTPPSHVVNFRELLESRCGRQSARRNDVTADKLKAATVRLLETRGYHDIRIETVCKEAGLAKGTLYLHFADKEDLVSQVLEEYTDLQIRLMPGAGHCKTAFDALSFLNAWFSDTFCENVGLHRSLMQLSETIPRITEIWTNFLKRLSDQFNAEIRRWSDTPLSADLSTLATYCLWGMLDQALYAIYAVHRNPDFGRLARNRAFLIQSITLLQYRALFLENPDTVIDKSLQPLLSLKLQQ</sequence>
<evidence type="ECO:0000259" key="3">
    <source>
        <dbReference type="PROSITE" id="PS50977"/>
    </source>
</evidence>
<evidence type="ECO:0000256" key="2">
    <source>
        <dbReference type="PROSITE-ProRule" id="PRU00335"/>
    </source>
</evidence>
<feature type="domain" description="HTH tetR-type" evidence="3">
    <location>
        <begin position="32"/>
        <end position="92"/>
    </location>
</feature>
<dbReference type="InterPro" id="IPR009057">
    <property type="entry name" value="Homeodomain-like_sf"/>
</dbReference>
<dbReference type="Proteomes" id="UP000566324">
    <property type="component" value="Unassembled WGS sequence"/>
</dbReference>
<evidence type="ECO:0000313" key="4">
    <source>
        <dbReference type="EMBL" id="MBB4633152.1"/>
    </source>
</evidence>
<gene>
    <name evidence="4" type="ORF">GGQ98_002782</name>
</gene>
<protein>
    <submittedName>
        <fullName evidence="4">AcrR family transcriptional regulator</fullName>
    </submittedName>
</protein>
<dbReference type="Gene3D" id="1.10.357.10">
    <property type="entry name" value="Tetracycline Repressor, domain 2"/>
    <property type="match status" value="1"/>
</dbReference>
<reference evidence="4 5" key="1">
    <citation type="submission" date="2020-08" db="EMBL/GenBank/DDBJ databases">
        <title>Genomic Encyclopedia of Type Strains, Phase IV (KMG-IV): sequencing the most valuable type-strain genomes for metagenomic binning, comparative biology and taxonomic classification.</title>
        <authorList>
            <person name="Goeker M."/>
        </authorList>
    </citation>
    <scope>NUCLEOTIDE SEQUENCE [LARGE SCALE GENOMIC DNA]</scope>
    <source>
        <strain evidence="4 5">DSM 17328</strain>
    </source>
</reference>
<dbReference type="Pfam" id="PF00440">
    <property type="entry name" value="TetR_N"/>
    <property type="match status" value="1"/>
</dbReference>
<dbReference type="PRINTS" id="PR00455">
    <property type="entry name" value="HTHTETR"/>
</dbReference>
<keyword evidence="5" id="KW-1185">Reference proteome</keyword>
<dbReference type="AlphaFoldDB" id="A0A7W7B576"/>
<dbReference type="GO" id="GO:0003677">
    <property type="term" value="F:DNA binding"/>
    <property type="evidence" value="ECO:0007669"/>
    <property type="project" value="UniProtKB-UniRule"/>
</dbReference>
<dbReference type="Gene3D" id="1.10.10.60">
    <property type="entry name" value="Homeodomain-like"/>
    <property type="match status" value="1"/>
</dbReference>
<proteinExistence type="predicted"/>
<feature type="DNA-binding region" description="H-T-H motif" evidence="2">
    <location>
        <begin position="55"/>
        <end position="74"/>
    </location>
</feature>
<evidence type="ECO:0000256" key="1">
    <source>
        <dbReference type="ARBA" id="ARBA00023125"/>
    </source>
</evidence>
<name>A0A7W7B576_9SPHN</name>
<evidence type="ECO:0000313" key="5">
    <source>
        <dbReference type="Proteomes" id="UP000566324"/>
    </source>
</evidence>
<dbReference type="PROSITE" id="PS50977">
    <property type="entry name" value="HTH_TETR_2"/>
    <property type="match status" value="1"/>
</dbReference>
<dbReference type="EMBL" id="JACHNZ010000035">
    <property type="protein sequence ID" value="MBB4633152.1"/>
    <property type="molecule type" value="Genomic_DNA"/>
</dbReference>
<dbReference type="RefSeq" id="WP_184070501.1">
    <property type="nucleotide sequence ID" value="NZ_JACHNZ010000035.1"/>
</dbReference>
<organism evidence="4 5">
    <name type="scientific">Sphingosinicella soli</name>
    <dbReference type="NCBI Taxonomy" id="333708"/>
    <lineage>
        <taxon>Bacteria</taxon>
        <taxon>Pseudomonadati</taxon>
        <taxon>Pseudomonadota</taxon>
        <taxon>Alphaproteobacteria</taxon>
        <taxon>Sphingomonadales</taxon>
        <taxon>Sphingosinicellaceae</taxon>
        <taxon>Sphingosinicella</taxon>
    </lineage>
</organism>
<dbReference type="PANTHER" id="PTHR43479:SF11">
    <property type="entry name" value="ACREF_ENVCD OPERON REPRESSOR-RELATED"/>
    <property type="match status" value="1"/>
</dbReference>
<keyword evidence="1 2" id="KW-0238">DNA-binding</keyword>
<comment type="caution">
    <text evidence="4">The sequence shown here is derived from an EMBL/GenBank/DDBJ whole genome shotgun (WGS) entry which is preliminary data.</text>
</comment>
<accession>A0A7W7B576</accession>
<dbReference type="SUPFAM" id="SSF46689">
    <property type="entry name" value="Homeodomain-like"/>
    <property type="match status" value="1"/>
</dbReference>
<dbReference type="InterPro" id="IPR050624">
    <property type="entry name" value="HTH-type_Tx_Regulator"/>
</dbReference>
<dbReference type="InterPro" id="IPR001647">
    <property type="entry name" value="HTH_TetR"/>
</dbReference>
<dbReference type="PANTHER" id="PTHR43479">
    <property type="entry name" value="ACREF/ENVCD OPERON REPRESSOR-RELATED"/>
    <property type="match status" value="1"/>
</dbReference>